<organism evidence="1 2">
    <name type="scientific">Botryotinia calthae</name>
    <dbReference type="NCBI Taxonomy" id="38488"/>
    <lineage>
        <taxon>Eukaryota</taxon>
        <taxon>Fungi</taxon>
        <taxon>Dikarya</taxon>
        <taxon>Ascomycota</taxon>
        <taxon>Pezizomycotina</taxon>
        <taxon>Leotiomycetes</taxon>
        <taxon>Helotiales</taxon>
        <taxon>Sclerotiniaceae</taxon>
        <taxon>Botryotinia</taxon>
    </lineage>
</organism>
<comment type="caution">
    <text evidence="1">The sequence shown here is derived from an EMBL/GenBank/DDBJ whole genome shotgun (WGS) entry which is preliminary data.</text>
</comment>
<evidence type="ECO:0000313" key="2">
    <source>
        <dbReference type="Proteomes" id="UP000297299"/>
    </source>
</evidence>
<keyword evidence="2" id="KW-1185">Reference proteome</keyword>
<name>A0A4Y8D4S0_9HELO</name>
<gene>
    <name evidence="1" type="ORF">BOTCAL_0147g00030</name>
</gene>
<evidence type="ECO:0000313" key="1">
    <source>
        <dbReference type="EMBL" id="TEY64462.1"/>
    </source>
</evidence>
<dbReference type="Proteomes" id="UP000297299">
    <property type="component" value="Unassembled WGS sequence"/>
</dbReference>
<sequence>MSTSAVQLRIEMSPLQLLKIVSTTGPEMPLQPHVVFAKNNGDFVETAGAFTLLSDDHGMSLVTRRRLVC</sequence>
<dbReference type="EMBL" id="PHWZ01000147">
    <property type="protein sequence ID" value="TEY64462.1"/>
    <property type="molecule type" value="Genomic_DNA"/>
</dbReference>
<dbReference type="AlphaFoldDB" id="A0A4Y8D4S0"/>
<protein>
    <submittedName>
        <fullName evidence="1">Uncharacterized protein</fullName>
    </submittedName>
</protein>
<accession>A0A4Y8D4S0</accession>
<proteinExistence type="predicted"/>
<reference evidence="1 2" key="1">
    <citation type="submission" date="2017-11" db="EMBL/GenBank/DDBJ databases">
        <title>Comparative genomics of Botrytis spp.</title>
        <authorList>
            <person name="Valero-Jimenez C.A."/>
            <person name="Tapia P."/>
            <person name="Veloso J."/>
            <person name="Silva-Moreno E."/>
            <person name="Staats M."/>
            <person name="Valdes J.H."/>
            <person name="Van Kan J.A.L."/>
        </authorList>
    </citation>
    <scope>NUCLEOTIDE SEQUENCE [LARGE SCALE GENOMIC DNA]</scope>
    <source>
        <strain evidence="1 2">MUCL2830</strain>
    </source>
</reference>